<sequence>MKVNYFLRDLLKIVPIDRIIEDKDYAFRFAITVLDVSVAKLQARAKDDLHVDIRLRSALDQDEKARELQAAMEHATQATTILNLLMHFKCESMQKSQVKRAITSLLAFTGAVKKLTEDEMKPYEKIIAMASALLDKLMKNCPSKSTEIEKLSNESIRASFDKKAKIAERDAKISLQDILTDLSSDEESVRGHGLIMLARGIRKRCEMLLDQINSEPNIMRIVMSAFKFSQSYGVFKILMC</sequence>
<evidence type="ECO:0000313" key="3">
    <source>
        <dbReference type="WBParaSite" id="GPUH_0002065101-mRNA-1"/>
    </source>
</evidence>
<gene>
    <name evidence="1" type="ORF">GPUH_LOCUS20626</name>
</gene>
<evidence type="ECO:0000313" key="1">
    <source>
        <dbReference type="EMBL" id="VDN36447.1"/>
    </source>
</evidence>
<dbReference type="AlphaFoldDB" id="A0A183EI35"/>
<evidence type="ECO:0000313" key="2">
    <source>
        <dbReference type="Proteomes" id="UP000271098"/>
    </source>
</evidence>
<keyword evidence="2" id="KW-1185">Reference proteome</keyword>
<reference evidence="1 2" key="2">
    <citation type="submission" date="2018-11" db="EMBL/GenBank/DDBJ databases">
        <authorList>
            <consortium name="Pathogen Informatics"/>
        </authorList>
    </citation>
    <scope>NUCLEOTIDE SEQUENCE [LARGE SCALE GENOMIC DNA]</scope>
</reference>
<reference evidence="3" key="1">
    <citation type="submission" date="2016-06" db="UniProtKB">
        <authorList>
            <consortium name="WormBaseParasite"/>
        </authorList>
    </citation>
    <scope>IDENTIFICATION</scope>
</reference>
<protein>
    <submittedName>
        <fullName evidence="3">RTP1_C1 domain-containing protein</fullName>
    </submittedName>
</protein>
<dbReference type="Proteomes" id="UP000271098">
    <property type="component" value="Unassembled WGS sequence"/>
</dbReference>
<dbReference type="EMBL" id="UYRT01090788">
    <property type="protein sequence ID" value="VDN36447.1"/>
    <property type="molecule type" value="Genomic_DNA"/>
</dbReference>
<accession>A0A183EI35</accession>
<name>A0A183EI35_9BILA</name>
<dbReference type="WBParaSite" id="GPUH_0002065101-mRNA-1">
    <property type="protein sequence ID" value="GPUH_0002065101-mRNA-1"/>
    <property type="gene ID" value="GPUH_0002065101"/>
</dbReference>
<dbReference type="OrthoDB" id="39591at2759"/>
<proteinExistence type="predicted"/>
<organism evidence="3">
    <name type="scientific">Gongylonema pulchrum</name>
    <dbReference type="NCBI Taxonomy" id="637853"/>
    <lineage>
        <taxon>Eukaryota</taxon>
        <taxon>Metazoa</taxon>
        <taxon>Ecdysozoa</taxon>
        <taxon>Nematoda</taxon>
        <taxon>Chromadorea</taxon>
        <taxon>Rhabditida</taxon>
        <taxon>Spirurina</taxon>
        <taxon>Spiruromorpha</taxon>
        <taxon>Spiruroidea</taxon>
        <taxon>Gongylonematidae</taxon>
        <taxon>Gongylonema</taxon>
    </lineage>
</organism>